<name>A0A9X9MD76_GULGU</name>
<dbReference type="EMBL" id="CYRY02046544">
    <property type="protein sequence ID" value="VCX42290.1"/>
    <property type="molecule type" value="Genomic_DNA"/>
</dbReference>
<dbReference type="Pfam" id="PF00089">
    <property type="entry name" value="Trypsin"/>
    <property type="match status" value="1"/>
</dbReference>
<gene>
    <name evidence="3" type="ORF">BN2614_LOCUS1</name>
</gene>
<dbReference type="InterPro" id="IPR001254">
    <property type="entry name" value="Trypsin_dom"/>
</dbReference>
<reference evidence="3 4" key="1">
    <citation type="submission" date="2018-10" db="EMBL/GenBank/DDBJ databases">
        <authorList>
            <person name="Ekblom R."/>
            <person name="Jareborg N."/>
        </authorList>
    </citation>
    <scope>NUCLEOTIDE SEQUENCE [LARGE SCALE GENOMIC DNA]</scope>
    <source>
        <tissue evidence="3">Muscle</tissue>
    </source>
</reference>
<dbReference type="GO" id="GO:0006508">
    <property type="term" value="P:proteolysis"/>
    <property type="evidence" value="ECO:0007669"/>
    <property type="project" value="InterPro"/>
</dbReference>
<accession>A0A9X9MD76</accession>
<dbReference type="SUPFAM" id="SSF50494">
    <property type="entry name" value="Trypsin-like serine proteases"/>
    <property type="match status" value="1"/>
</dbReference>
<proteinExistence type="predicted"/>
<protein>
    <recommendedName>
        <fullName evidence="2">Peptidase S1 domain-containing protein</fullName>
    </recommendedName>
</protein>
<comment type="caution">
    <text evidence="3">The sequence shown here is derived from an EMBL/GenBank/DDBJ whole genome shotgun (WGS) entry which is preliminary data.</text>
</comment>
<dbReference type="AlphaFoldDB" id="A0A9X9MD76"/>
<evidence type="ECO:0000256" key="1">
    <source>
        <dbReference type="ARBA" id="ARBA00023157"/>
    </source>
</evidence>
<dbReference type="PANTHER" id="PTHR24252:SF7">
    <property type="entry name" value="HYALIN"/>
    <property type="match status" value="1"/>
</dbReference>
<sequence>MQDTVCHRFYDEKTLRHDTALVLLAFSVNYSSYIQPVCLPERALQVESGTEHWVTGWSRVAGGVTGRWGAEGAAWCAGVGPQAVPEGTGRLVL</sequence>
<dbReference type="PANTHER" id="PTHR24252">
    <property type="entry name" value="ACROSIN-RELATED"/>
    <property type="match status" value="1"/>
</dbReference>
<evidence type="ECO:0000313" key="4">
    <source>
        <dbReference type="Proteomes" id="UP000269945"/>
    </source>
</evidence>
<dbReference type="Proteomes" id="UP000269945">
    <property type="component" value="Unassembled WGS sequence"/>
</dbReference>
<keyword evidence="1" id="KW-1015">Disulfide bond</keyword>
<feature type="domain" description="Peptidase S1" evidence="2">
    <location>
        <begin position="2"/>
        <end position="60"/>
    </location>
</feature>
<dbReference type="GO" id="GO:0004252">
    <property type="term" value="F:serine-type endopeptidase activity"/>
    <property type="evidence" value="ECO:0007669"/>
    <property type="project" value="InterPro"/>
</dbReference>
<organism evidence="3 4">
    <name type="scientific">Gulo gulo</name>
    <name type="common">Wolverine</name>
    <name type="synonym">Gluton</name>
    <dbReference type="NCBI Taxonomy" id="48420"/>
    <lineage>
        <taxon>Eukaryota</taxon>
        <taxon>Metazoa</taxon>
        <taxon>Chordata</taxon>
        <taxon>Craniata</taxon>
        <taxon>Vertebrata</taxon>
        <taxon>Euteleostomi</taxon>
        <taxon>Mammalia</taxon>
        <taxon>Eutheria</taxon>
        <taxon>Laurasiatheria</taxon>
        <taxon>Carnivora</taxon>
        <taxon>Caniformia</taxon>
        <taxon>Musteloidea</taxon>
        <taxon>Mustelidae</taxon>
        <taxon>Guloninae</taxon>
        <taxon>Gulo</taxon>
    </lineage>
</organism>
<evidence type="ECO:0000313" key="3">
    <source>
        <dbReference type="EMBL" id="VCX42290.1"/>
    </source>
</evidence>
<dbReference type="Gene3D" id="2.40.10.10">
    <property type="entry name" value="Trypsin-like serine proteases"/>
    <property type="match status" value="1"/>
</dbReference>
<evidence type="ECO:0000259" key="2">
    <source>
        <dbReference type="Pfam" id="PF00089"/>
    </source>
</evidence>
<keyword evidence="4" id="KW-1185">Reference proteome</keyword>
<dbReference type="InterPro" id="IPR009003">
    <property type="entry name" value="Peptidase_S1_PA"/>
</dbReference>
<dbReference type="InterPro" id="IPR043504">
    <property type="entry name" value="Peptidase_S1_PA_chymotrypsin"/>
</dbReference>